<comment type="subunit">
    <text evidence="3">Homodimer. Interacts with LigD.</text>
</comment>
<keyword evidence="3" id="KW-0234">DNA repair</keyword>
<name>A0ABT6ZSZ3_9ACTN</name>
<comment type="caution">
    <text evidence="6">The sequence shown here is derived from an EMBL/GenBank/DDBJ whole genome shotgun (WGS) entry which is preliminary data.</text>
</comment>
<dbReference type="Pfam" id="PF02735">
    <property type="entry name" value="Ku"/>
    <property type="match status" value="1"/>
</dbReference>
<dbReference type="PANTHER" id="PTHR41251">
    <property type="entry name" value="NON-HOMOLOGOUS END JOINING PROTEIN KU"/>
    <property type="match status" value="1"/>
</dbReference>
<dbReference type="RefSeq" id="WP_274042498.1">
    <property type="nucleotide sequence ID" value="NZ_JANCPR020000007.1"/>
</dbReference>
<dbReference type="PANTHER" id="PTHR41251:SF1">
    <property type="entry name" value="NON-HOMOLOGOUS END JOINING PROTEIN KU"/>
    <property type="match status" value="1"/>
</dbReference>
<dbReference type="Proteomes" id="UP001214441">
    <property type="component" value="Unassembled WGS sequence"/>
</dbReference>
<comment type="similarity">
    <text evidence="3">Belongs to the prokaryotic Ku family.</text>
</comment>
<evidence type="ECO:0000313" key="6">
    <source>
        <dbReference type="EMBL" id="MDJ1132184.1"/>
    </source>
</evidence>
<evidence type="ECO:0000259" key="5">
    <source>
        <dbReference type="SMART" id="SM00559"/>
    </source>
</evidence>
<proteinExistence type="inferred from homology"/>
<dbReference type="InterPro" id="IPR016194">
    <property type="entry name" value="SPOC-like_C_dom_sf"/>
</dbReference>
<keyword evidence="2 3" id="KW-0233">DNA recombination</keyword>
<evidence type="ECO:0000256" key="3">
    <source>
        <dbReference type="HAMAP-Rule" id="MF_01875"/>
    </source>
</evidence>
<evidence type="ECO:0000313" key="7">
    <source>
        <dbReference type="Proteomes" id="UP001214441"/>
    </source>
</evidence>
<keyword evidence="7" id="KW-1185">Reference proteome</keyword>
<feature type="compositionally biased region" description="Basic and acidic residues" evidence="4">
    <location>
        <begin position="313"/>
        <end position="324"/>
    </location>
</feature>
<feature type="region of interest" description="Disordered" evidence="4">
    <location>
        <begin position="255"/>
        <end position="360"/>
    </location>
</feature>
<dbReference type="NCBIfam" id="TIGR02772">
    <property type="entry name" value="Ku_bact"/>
    <property type="match status" value="1"/>
</dbReference>
<evidence type="ECO:0000256" key="1">
    <source>
        <dbReference type="ARBA" id="ARBA00023125"/>
    </source>
</evidence>
<accession>A0ABT6ZSZ3</accession>
<organism evidence="6 7">
    <name type="scientific">Streptomyces iconiensis</name>
    <dbReference type="NCBI Taxonomy" id="1384038"/>
    <lineage>
        <taxon>Bacteria</taxon>
        <taxon>Bacillati</taxon>
        <taxon>Actinomycetota</taxon>
        <taxon>Actinomycetes</taxon>
        <taxon>Kitasatosporales</taxon>
        <taxon>Streptomycetaceae</taxon>
        <taxon>Streptomyces</taxon>
    </lineage>
</organism>
<dbReference type="InterPro" id="IPR009187">
    <property type="entry name" value="Prok_Ku"/>
</dbReference>
<comment type="function">
    <text evidence="3">With LigD forms a non-homologous end joining (NHEJ) DNA repair enzyme, which repairs dsDNA breaks with reduced fidelity. Binds linear dsDNA with 5'- and 3'- overhangs but not closed circular dsDNA nor ssDNA. Recruits and stimulates the ligase activity of LigD.</text>
</comment>
<keyword evidence="1 3" id="KW-0238">DNA-binding</keyword>
<evidence type="ECO:0000256" key="2">
    <source>
        <dbReference type="ARBA" id="ARBA00023172"/>
    </source>
</evidence>
<keyword evidence="3" id="KW-0227">DNA damage</keyword>
<reference evidence="6 7" key="1">
    <citation type="submission" date="2023-05" db="EMBL/GenBank/DDBJ databases">
        <title>Streptantibioticus silvisoli sp. nov., acidotolerant actinomycetes 1 from pine litter.</title>
        <authorList>
            <person name="Swiecimska M."/>
            <person name="Golinska P."/>
            <person name="Sangal V."/>
            <person name="Wachnowicz B."/>
            <person name="Goodfellow M."/>
        </authorList>
    </citation>
    <scope>NUCLEOTIDE SEQUENCE [LARGE SCALE GENOMIC DNA]</scope>
    <source>
        <strain evidence="6 7">DSM 42109</strain>
    </source>
</reference>
<dbReference type="Gene3D" id="2.40.290.10">
    <property type="match status" value="1"/>
</dbReference>
<dbReference type="CDD" id="cd00789">
    <property type="entry name" value="KU_like"/>
    <property type="match status" value="1"/>
</dbReference>
<protein>
    <recommendedName>
        <fullName evidence="3">Non-homologous end joining protein Ku</fullName>
    </recommendedName>
</protein>
<dbReference type="EMBL" id="JANCPR020000007">
    <property type="protein sequence ID" value="MDJ1132184.1"/>
    <property type="molecule type" value="Genomic_DNA"/>
</dbReference>
<sequence>MARPVWSGVVSFGLVTVPVRLFAATEDHTIHFRQLQRGTSDRIRNKRVNERTGKTVDQDDIVKGYDLGDGEYITVEPEELKEIAPGKSQVIDVSGFVESDEVDPVYFVRAYYLAPGGEGYTKPYELLRKALAESGRIGIATFVMHSREYLVALRAQDGVLALHTLRWADEVRDPDEELPSLPEGQQSRTKELKTAQQLIETMSTEWHPEEYSDTYEDRVRELIKAKANGEEITPAEGPPEATNVVDLTEALERSIRQAGPEGGGRKSGSARRRTRTGTGSGGGRSSSSSRSSSSGRSSSRSKAASKGGGARDTSLKDLSKDELYQRATESGVRGRSRMSREQLLEALGGKSPAGGARKAA</sequence>
<dbReference type="SUPFAM" id="SSF100939">
    <property type="entry name" value="SPOC domain-like"/>
    <property type="match status" value="1"/>
</dbReference>
<feature type="domain" description="Ku" evidence="5">
    <location>
        <begin position="53"/>
        <end position="183"/>
    </location>
</feature>
<evidence type="ECO:0000256" key="4">
    <source>
        <dbReference type="SAM" id="MobiDB-lite"/>
    </source>
</evidence>
<dbReference type="HAMAP" id="MF_01875">
    <property type="entry name" value="Prokaryotic_Ku"/>
    <property type="match status" value="1"/>
</dbReference>
<dbReference type="SMART" id="SM00559">
    <property type="entry name" value="Ku78"/>
    <property type="match status" value="1"/>
</dbReference>
<feature type="compositionally biased region" description="Low complexity" evidence="4">
    <location>
        <begin position="285"/>
        <end position="305"/>
    </location>
</feature>
<dbReference type="InterPro" id="IPR006164">
    <property type="entry name" value="DNA_bd_Ku70/Ku80"/>
</dbReference>
<gene>
    <name evidence="3" type="primary">ku</name>
    <name evidence="6" type="ORF">NMN56_009520</name>
</gene>